<dbReference type="SUPFAM" id="SSF56925">
    <property type="entry name" value="OMPA-like"/>
    <property type="match status" value="1"/>
</dbReference>
<keyword evidence="1" id="KW-0732">Signal</keyword>
<name>A0A385SEY9_9BACT</name>
<keyword evidence="3" id="KW-1185">Reference proteome</keyword>
<dbReference type="EMBL" id="CP032382">
    <property type="protein sequence ID" value="AYB29769.1"/>
    <property type="molecule type" value="Genomic_DNA"/>
</dbReference>
<accession>A0A385SEY9</accession>
<reference evidence="3" key="1">
    <citation type="submission" date="2018-09" db="EMBL/GenBank/DDBJ databases">
        <title>Chryseolinea sp. KIS68-18 isolated from soil.</title>
        <authorList>
            <person name="Weon H.-Y."/>
            <person name="Kwon S.-W."/>
            <person name="Lee S.A."/>
        </authorList>
    </citation>
    <scope>NUCLEOTIDE SEQUENCE [LARGE SCALE GENOMIC DNA]</scope>
    <source>
        <strain evidence="3">KIS68-18</strain>
    </source>
</reference>
<dbReference type="InterPro" id="IPR011250">
    <property type="entry name" value="OMP/PagP_B-barrel"/>
</dbReference>
<dbReference type="Proteomes" id="UP000266183">
    <property type="component" value="Chromosome"/>
</dbReference>
<evidence type="ECO:0000256" key="1">
    <source>
        <dbReference type="SAM" id="SignalP"/>
    </source>
</evidence>
<evidence type="ECO:0000313" key="3">
    <source>
        <dbReference type="Proteomes" id="UP000266183"/>
    </source>
</evidence>
<dbReference type="AlphaFoldDB" id="A0A385SEY9"/>
<sequence>MKNKLWLACLFLVFAFKTQAQTTRTTSQRIKIGFGGGVAIPHNNLWRRAGALTYVEPTYDLTDVVTVGLRAEWLVLAKFGLDDGRSYEQIFRGSYMLTGKYYLGTGKTRVFVGAGLGLCALSPVRYNKPGERNPNLFSGGTSLTAAERKVGFCPRIGIDLFDRISLSVDYNFIPSSRVIEPGITARVSNSYLGLHLGALFFVKKQN</sequence>
<protein>
    <recommendedName>
        <fullName evidence="4">Outer membrane protein beta-barrel domain-containing protein</fullName>
    </recommendedName>
</protein>
<feature type="chain" id="PRO_5017473127" description="Outer membrane protein beta-barrel domain-containing protein" evidence="1">
    <location>
        <begin position="21"/>
        <end position="206"/>
    </location>
</feature>
<gene>
    <name evidence="2" type="ORF">D4L85_03890</name>
</gene>
<proteinExistence type="predicted"/>
<dbReference type="Gene3D" id="2.40.160.20">
    <property type="match status" value="1"/>
</dbReference>
<evidence type="ECO:0008006" key="4">
    <source>
        <dbReference type="Google" id="ProtNLM"/>
    </source>
</evidence>
<evidence type="ECO:0000313" key="2">
    <source>
        <dbReference type="EMBL" id="AYB29769.1"/>
    </source>
</evidence>
<dbReference type="OrthoDB" id="1161695at2"/>
<dbReference type="RefSeq" id="WP_119753081.1">
    <property type="nucleotide sequence ID" value="NZ_CP032382.1"/>
</dbReference>
<organism evidence="2 3">
    <name type="scientific">Chryseolinea soli</name>
    <dbReference type="NCBI Taxonomy" id="2321403"/>
    <lineage>
        <taxon>Bacteria</taxon>
        <taxon>Pseudomonadati</taxon>
        <taxon>Bacteroidota</taxon>
        <taxon>Cytophagia</taxon>
        <taxon>Cytophagales</taxon>
        <taxon>Fulvivirgaceae</taxon>
        <taxon>Chryseolinea</taxon>
    </lineage>
</organism>
<dbReference type="KEGG" id="chk:D4L85_03890"/>
<feature type="signal peptide" evidence="1">
    <location>
        <begin position="1"/>
        <end position="20"/>
    </location>
</feature>